<keyword evidence="2" id="KW-0489">Methyltransferase</keyword>
<dbReference type="GO" id="GO:0032259">
    <property type="term" value="P:methylation"/>
    <property type="evidence" value="ECO:0007669"/>
    <property type="project" value="UniProtKB-KW"/>
</dbReference>
<dbReference type="InterPro" id="IPR029063">
    <property type="entry name" value="SAM-dependent_MTases_sf"/>
</dbReference>
<evidence type="ECO:0000259" key="1">
    <source>
        <dbReference type="Pfam" id="PF08241"/>
    </source>
</evidence>
<dbReference type="PANTHER" id="PTHR42912:SF95">
    <property type="entry name" value="METHYLTRANSFERASE TYPE 11 DOMAIN-CONTAINING PROTEIN"/>
    <property type="match status" value="1"/>
</dbReference>
<dbReference type="CDD" id="cd02440">
    <property type="entry name" value="AdoMet_MTases"/>
    <property type="match status" value="1"/>
</dbReference>
<dbReference type="InParanoid" id="A0A420XVB2"/>
<comment type="caution">
    <text evidence="2">The sequence shown here is derived from an EMBL/GenBank/DDBJ whole genome shotgun (WGS) entry which is preliminary data.</text>
</comment>
<dbReference type="InterPro" id="IPR050508">
    <property type="entry name" value="Methyltransf_Superfamily"/>
</dbReference>
<name>A0A420XVB2_9ACTN</name>
<sequence>MSGPDDAHAAAAASFGAAAGVYERARPDYPAAALDWLLPPGARRVLDLGAGTGKLTRLLRARGLEVTAVEPSAGMRAELERAVPGVRSLAGRAEQVPLADGAVDAVLVAQAWHWVDPAGAVPEVARVLAPGGRLGLVWNVRDESHEWVARLGELLDGGGRPNDTSVDPQVGPPFGQLETRTVAWTHETTPEGLVELAASRSYVILLPEDERAALLGRVRSLLASHPDLAGRSSIALPYLTRCYRAALA</sequence>
<keyword evidence="2" id="KW-0830">Ubiquinone</keyword>
<protein>
    <submittedName>
        <fullName evidence="2">Ubiquinone/menaquinone biosynthesis C-methylase UbiE</fullName>
    </submittedName>
</protein>
<keyword evidence="2" id="KW-0808">Transferase</keyword>
<dbReference type="SUPFAM" id="SSF53335">
    <property type="entry name" value="S-adenosyl-L-methionine-dependent methyltransferases"/>
    <property type="match status" value="1"/>
</dbReference>
<dbReference type="InterPro" id="IPR013216">
    <property type="entry name" value="Methyltransf_11"/>
</dbReference>
<organism evidence="2 3">
    <name type="scientific">Motilibacter peucedani</name>
    <dbReference type="NCBI Taxonomy" id="598650"/>
    <lineage>
        <taxon>Bacteria</taxon>
        <taxon>Bacillati</taxon>
        <taxon>Actinomycetota</taxon>
        <taxon>Actinomycetes</taxon>
        <taxon>Motilibacterales</taxon>
        <taxon>Motilibacteraceae</taxon>
        <taxon>Motilibacter</taxon>
    </lineage>
</organism>
<proteinExistence type="predicted"/>
<dbReference type="Gene3D" id="3.40.50.150">
    <property type="entry name" value="Vaccinia Virus protein VP39"/>
    <property type="match status" value="1"/>
</dbReference>
<dbReference type="Pfam" id="PF08241">
    <property type="entry name" value="Methyltransf_11"/>
    <property type="match status" value="1"/>
</dbReference>
<gene>
    <name evidence="2" type="ORF">CLV35_0015</name>
</gene>
<dbReference type="RefSeq" id="WP_121191396.1">
    <property type="nucleotide sequence ID" value="NZ_RBWV01000001.1"/>
</dbReference>
<dbReference type="GO" id="GO:0008757">
    <property type="term" value="F:S-adenosylmethionine-dependent methyltransferase activity"/>
    <property type="evidence" value="ECO:0007669"/>
    <property type="project" value="InterPro"/>
</dbReference>
<dbReference type="AlphaFoldDB" id="A0A420XVB2"/>
<evidence type="ECO:0000313" key="2">
    <source>
        <dbReference type="EMBL" id="RKS84199.1"/>
    </source>
</evidence>
<dbReference type="OrthoDB" id="9797252at2"/>
<dbReference type="EMBL" id="RBWV01000001">
    <property type="protein sequence ID" value="RKS84199.1"/>
    <property type="molecule type" value="Genomic_DNA"/>
</dbReference>
<dbReference type="Proteomes" id="UP000281955">
    <property type="component" value="Unassembled WGS sequence"/>
</dbReference>
<accession>A0A420XVB2</accession>
<dbReference type="FunCoup" id="A0A420XVB2">
    <property type="interactions" value="9"/>
</dbReference>
<reference evidence="2 3" key="1">
    <citation type="submission" date="2018-10" db="EMBL/GenBank/DDBJ databases">
        <title>Genomic Encyclopedia of Archaeal and Bacterial Type Strains, Phase II (KMG-II): from individual species to whole genera.</title>
        <authorList>
            <person name="Goeker M."/>
        </authorList>
    </citation>
    <scope>NUCLEOTIDE SEQUENCE [LARGE SCALE GENOMIC DNA]</scope>
    <source>
        <strain evidence="2 3">RP-AC37</strain>
    </source>
</reference>
<keyword evidence="3" id="KW-1185">Reference proteome</keyword>
<feature type="domain" description="Methyltransferase type 11" evidence="1">
    <location>
        <begin position="46"/>
        <end position="134"/>
    </location>
</feature>
<evidence type="ECO:0000313" key="3">
    <source>
        <dbReference type="Proteomes" id="UP000281955"/>
    </source>
</evidence>
<dbReference type="PANTHER" id="PTHR42912">
    <property type="entry name" value="METHYLTRANSFERASE"/>
    <property type="match status" value="1"/>
</dbReference>